<feature type="compositionally biased region" description="Low complexity" evidence="1">
    <location>
        <begin position="143"/>
        <end position="152"/>
    </location>
</feature>
<feature type="compositionally biased region" description="Basic and acidic residues" evidence="1">
    <location>
        <begin position="50"/>
        <end position="69"/>
    </location>
</feature>
<feature type="non-terminal residue" evidence="2">
    <location>
        <position position="1"/>
    </location>
</feature>
<evidence type="ECO:0000256" key="1">
    <source>
        <dbReference type="SAM" id="MobiDB-lite"/>
    </source>
</evidence>
<dbReference type="RefSeq" id="XP_067916655.1">
    <property type="nucleotide sequence ID" value="XM_068071369.1"/>
</dbReference>
<gene>
    <name evidence="2" type="ORF">CSUI_011268</name>
</gene>
<proteinExistence type="predicted"/>
<name>A0A2C6J665_9APIC</name>
<evidence type="ECO:0000313" key="2">
    <source>
        <dbReference type="EMBL" id="PHJ14921.1"/>
    </source>
</evidence>
<protein>
    <submittedName>
        <fullName evidence="2">Uncharacterized protein</fullName>
    </submittedName>
</protein>
<feature type="compositionally biased region" description="Basic and acidic residues" evidence="1">
    <location>
        <begin position="84"/>
        <end position="98"/>
    </location>
</feature>
<feature type="compositionally biased region" description="Acidic residues" evidence="1">
    <location>
        <begin position="113"/>
        <end position="128"/>
    </location>
</feature>
<dbReference type="VEuPathDB" id="ToxoDB:CSUI_011268"/>
<evidence type="ECO:0000313" key="3">
    <source>
        <dbReference type="Proteomes" id="UP000221165"/>
    </source>
</evidence>
<dbReference type="EMBL" id="MIGC01010487">
    <property type="protein sequence ID" value="PHJ14921.1"/>
    <property type="molecule type" value="Genomic_DNA"/>
</dbReference>
<dbReference type="Proteomes" id="UP000221165">
    <property type="component" value="Unassembled WGS sequence"/>
</dbReference>
<feature type="region of interest" description="Disordered" evidence="1">
    <location>
        <begin position="1"/>
        <end position="160"/>
    </location>
</feature>
<organism evidence="2 3">
    <name type="scientific">Cystoisospora suis</name>
    <dbReference type="NCBI Taxonomy" id="483139"/>
    <lineage>
        <taxon>Eukaryota</taxon>
        <taxon>Sar</taxon>
        <taxon>Alveolata</taxon>
        <taxon>Apicomplexa</taxon>
        <taxon>Conoidasida</taxon>
        <taxon>Coccidia</taxon>
        <taxon>Eucoccidiorida</taxon>
        <taxon>Eimeriorina</taxon>
        <taxon>Sarcocystidae</taxon>
        <taxon>Cystoisospora</taxon>
    </lineage>
</organism>
<keyword evidence="3" id="KW-1185">Reference proteome</keyword>
<dbReference type="AlphaFoldDB" id="A0A2C6J665"/>
<accession>A0A2C6J665</accession>
<comment type="caution">
    <text evidence="2">The sequence shown here is derived from an EMBL/GenBank/DDBJ whole genome shotgun (WGS) entry which is preliminary data.</text>
</comment>
<reference evidence="2 3" key="1">
    <citation type="journal article" date="2017" name="Int. J. Parasitol.">
        <title>The genome of the protozoan parasite Cystoisospora suis and a reverse vaccinology approach to identify vaccine candidates.</title>
        <authorList>
            <person name="Palmieri N."/>
            <person name="Shrestha A."/>
            <person name="Ruttkowski B."/>
            <person name="Beck T."/>
            <person name="Vogl C."/>
            <person name="Tomley F."/>
            <person name="Blake D.P."/>
            <person name="Joachim A."/>
        </authorList>
    </citation>
    <scope>NUCLEOTIDE SEQUENCE [LARGE SCALE GENOMIC DNA]</scope>
    <source>
        <strain evidence="2 3">Wien I</strain>
    </source>
</reference>
<sequence length="160" mass="16755">AKSAGSLSAVGQLAGIEPERENLGEGTQNAGRKFLLASEAAVKDQAAGRNESEPRHDEDDDSGRQDGGETHGSPDGTSSVITEETGRQRTGSPEHEASRNSLLDMTSPQSISSDEEVGELHDAEEDEMASLLERMREADPAWSDESGALDGEGSSGEGSD</sequence>
<feature type="compositionally biased region" description="Polar residues" evidence="1">
    <location>
        <begin position="99"/>
        <end position="112"/>
    </location>
</feature>
<dbReference type="GeneID" id="94434580"/>